<dbReference type="Pfam" id="PF00646">
    <property type="entry name" value="F-box"/>
    <property type="match status" value="1"/>
</dbReference>
<dbReference type="Proteomes" id="UP001359559">
    <property type="component" value="Unassembled WGS sequence"/>
</dbReference>
<comment type="caution">
    <text evidence="2">The sequence shown here is derived from an EMBL/GenBank/DDBJ whole genome shotgun (WGS) entry which is preliminary data.</text>
</comment>
<feature type="domain" description="F-box" evidence="1">
    <location>
        <begin position="7"/>
        <end position="43"/>
    </location>
</feature>
<dbReference type="AlphaFoldDB" id="A0AAN9PRX6"/>
<accession>A0AAN9PRX6</accession>
<dbReference type="Gene3D" id="1.20.1280.50">
    <property type="match status" value="1"/>
</dbReference>
<sequence>MENKPTLPRDFIKRILLRLPVGFLLHSKIVCKEWYRLILDPQFAISHFEEAAEPTHRPLFKSTRFYLEFKDVDASLNEYSSVVYFRIPPPPAHSMSRKESIFQRGV</sequence>
<dbReference type="SUPFAM" id="SSF81383">
    <property type="entry name" value="F-box domain"/>
    <property type="match status" value="1"/>
</dbReference>
<proteinExistence type="predicted"/>
<dbReference type="InterPro" id="IPR036047">
    <property type="entry name" value="F-box-like_dom_sf"/>
</dbReference>
<dbReference type="InterPro" id="IPR001810">
    <property type="entry name" value="F-box_dom"/>
</dbReference>
<evidence type="ECO:0000259" key="1">
    <source>
        <dbReference type="Pfam" id="PF00646"/>
    </source>
</evidence>
<evidence type="ECO:0000313" key="3">
    <source>
        <dbReference type="Proteomes" id="UP001359559"/>
    </source>
</evidence>
<name>A0AAN9PRX6_CLITE</name>
<protein>
    <recommendedName>
        <fullName evidence="1">F-box domain-containing protein</fullName>
    </recommendedName>
</protein>
<organism evidence="2 3">
    <name type="scientific">Clitoria ternatea</name>
    <name type="common">Butterfly pea</name>
    <dbReference type="NCBI Taxonomy" id="43366"/>
    <lineage>
        <taxon>Eukaryota</taxon>
        <taxon>Viridiplantae</taxon>
        <taxon>Streptophyta</taxon>
        <taxon>Embryophyta</taxon>
        <taxon>Tracheophyta</taxon>
        <taxon>Spermatophyta</taxon>
        <taxon>Magnoliopsida</taxon>
        <taxon>eudicotyledons</taxon>
        <taxon>Gunneridae</taxon>
        <taxon>Pentapetalae</taxon>
        <taxon>rosids</taxon>
        <taxon>fabids</taxon>
        <taxon>Fabales</taxon>
        <taxon>Fabaceae</taxon>
        <taxon>Papilionoideae</taxon>
        <taxon>50 kb inversion clade</taxon>
        <taxon>NPAAA clade</taxon>
        <taxon>indigoferoid/millettioid clade</taxon>
        <taxon>Phaseoleae</taxon>
        <taxon>Clitoria</taxon>
    </lineage>
</organism>
<keyword evidence="3" id="KW-1185">Reference proteome</keyword>
<reference evidence="2 3" key="1">
    <citation type="submission" date="2024-01" db="EMBL/GenBank/DDBJ databases">
        <title>The genomes of 5 underutilized Papilionoideae crops provide insights into root nodulation and disease resistance.</title>
        <authorList>
            <person name="Yuan L."/>
        </authorList>
    </citation>
    <scope>NUCLEOTIDE SEQUENCE [LARGE SCALE GENOMIC DNA]</scope>
    <source>
        <strain evidence="2">LY-2023</strain>
        <tissue evidence="2">Leaf</tissue>
    </source>
</reference>
<evidence type="ECO:0000313" key="2">
    <source>
        <dbReference type="EMBL" id="KAK7309785.1"/>
    </source>
</evidence>
<dbReference type="EMBL" id="JAYKXN010000002">
    <property type="protein sequence ID" value="KAK7309785.1"/>
    <property type="molecule type" value="Genomic_DNA"/>
</dbReference>
<gene>
    <name evidence="2" type="ORF">RJT34_06794</name>
</gene>